<evidence type="ECO:0000256" key="3">
    <source>
        <dbReference type="SAM" id="MobiDB-lite"/>
    </source>
</evidence>
<feature type="region of interest" description="Disordered" evidence="3">
    <location>
        <begin position="1"/>
        <end position="27"/>
    </location>
</feature>
<gene>
    <name evidence="6" type="ORF">ACFQSB_33225</name>
</gene>
<dbReference type="InterPro" id="IPR050194">
    <property type="entry name" value="Glycosyltransferase_grp1"/>
</dbReference>
<dbReference type="PANTHER" id="PTHR45947">
    <property type="entry name" value="SULFOQUINOVOSYL TRANSFERASE SQD2"/>
    <property type="match status" value="1"/>
</dbReference>
<protein>
    <submittedName>
        <fullName evidence="6">Glycosyltransferase</fullName>
        <ecNumber evidence="6">2.4.-.-</ecNumber>
    </submittedName>
</protein>
<dbReference type="RefSeq" id="WP_380830785.1">
    <property type="nucleotide sequence ID" value="NZ_JBHTCG010000034.1"/>
</dbReference>
<dbReference type="InterPro" id="IPR001296">
    <property type="entry name" value="Glyco_trans_1"/>
</dbReference>
<evidence type="ECO:0000256" key="2">
    <source>
        <dbReference type="ARBA" id="ARBA00022679"/>
    </source>
</evidence>
<dbReference type="EC" id="2.4.-.-" evidence="6"/>
<comment type="caution">
    <text evidence="6">The sequence shown here is derived from an EMBL/GenBank/DDBJ whole genome shotgun (WGS) entry which is preliminary data.</text>
</comment>
<dbReference type="SUPFAM" id="SSF53756">
    <property type="entry name" value="UDP-Glycosyltransferase/glycogen phosphorylase"/>
    <property type="match status" value="1"/>
</dbReference>
<evidence type="ECO:0000256" key="1">
    <source>
        <dbReference type="ARBA" id="ARBA00022676"/>
    </source>
</evidence>
<feature type="compositionally biased region" description="Polar residues" evidence="3">
    <location>
        <begin position="13"/>
        <end position="27"/>
    </location>
</feature>
<feature type="domain" description="Glycosyltransferase subfamily 4-like N-terminal" evidence="5">
    <location>
        <begin position="31"/>
        <end position="205"/>
    </location>
</feature>
<keyword evidence="2 6" id="KW-0808">Transferase</keyword>
<evidence type="ECO:0000259" key="5">
    <source>
        <dbReference type="Pfam" id="PF13579"/>
    </source>
</evidence>
<evidence type="ECO:0000313" key="6">
    <source>
        <dbReference type="EMBL" id="MFC7387110.1"/>
    </source>
</evidence>
<feature type="domain" description="Glycosyl transferase family 1" evidence="4">
    <location>
        <begin position="219"/>
        <end position="373"/>
    </location>
</feature>
<proteinExistence type="predicted"/>
<dbReference type="Pfam" id="PF00534">
    <property type="entry name" value="Glycos_transf_1"/>
    <property type="match status" value="1"/>
</dbReference>
<dbReference type="Pfam" id="PF13579">
    <property type="entry name" value="Glyco_trans_4_4"/>
    <property type="match status" value="1"/>
</dbReference>
<dbReference type="EMBL" id="JBHTCG010000034">
    <property type="protein sequence ID" value="MFC7387110.1"/>
    <property type="molecule type" value="Genomic_DNA"/>
</dbReference>
<dbReference type="PANTHER" id="PTHR45947:SF3">
    <property type="entry name" value="SULFOQUINOVOSYL TRANSFERASE SQD2"/>
    <property type="match status" value="1"/>
</dbReference>
<dbReference type="Proteomes" id="UP001596496">
    <property type="component" value="Unassembled WGS sequence"/>
</dbReference>
<dbReference type="Gene3D" id="3.40.50.2000">
    <property type="entry name" value="Glycogen Phosphorylase B"/>
    <property type="match status" value="2"/>
</dbReference>
<dbReference type="InterPro" id="IPR028098">
    <property type="entry name" value="Glyco_trans_4-like_N"/>
</dbReference>
<evidence type="ECO:0000259" key="4">
    <source>
        <dbReference type="Pfam" id="PF00534"/>
    </source>
</evidence>
<keyword evidence="7" id="KW-1185">Reference proteome</keyword>
<evidence type="ECO:0000313" key="7">
    <source>
        <dbReference type="Proteomes" id="UP001596496"/>
    </source>
</evidence>
<dbReference type="GO" id="GO:0016757">
    <property type="term" value="F:glycosyltransferase activity"/>
    <property type="evidence" value="ECO:0007669"/>
    <property type="project" value="UniProtKB-KW"/>
</dbReference>
<reference evidence="7" key="1">
    <citation type="journal article" date="2019" name="Int. J. Syst. Evol. Microbiol.">
        <title>The Global Catalogue of Microorganisms (GCM) 10K type strain sequencing project: providing services to taxonomists for standard genome sequencing and annotation.</title>
        <authorList>
            <consortium name="The Broad Institute Genomics Platform"/>
            <consortium name="The Broad Institute Genome Sequencing Center for Infectious Disease"/>
            <person name="Wu L."/>
            <person name="Ma J."/>
        </authorList>
    </citation>
    <scope>NUCLEOTIDE SEQUENCE [LARGE SCALE GENOMIC DNA]</scope>
    <source>
        <strain evidence="7">CECT 7649</strain>
    </source>
</reference>
<sequence length="414" mass="44928">MRVLMISDHADPTSLTARTPTPLTTGSHAAGGQNVYVRILATELARAGVRVDIFTRRSSADAARTDTIAPGVTVVRLDAGPPGRLPRDSFLDVLPEFTDALCEHVNGQAFTYDLIQSNYWFSGIAGLRLRDLLGVPQVHMNCSFGHLRRASYGEWRNEFYAIREDAERRIARSVAATVVSSAWEGRLVRERFGADPDSIHEIPIGADRGFRPADRLGARRRLGIDERGPVVLFVGRPELRKGLMTLGVAWQTLRDRHPGMTLVMVGPDEASLAEDPKLRPLSDLLLEDPAPILAGPVPHTDLIDYYNAADVTVVPSHYEPYGIVAVEAMACGVPVVASRVGGLQDIVADGVTGLSVDPGNSTDLANAVSEIVAGKLGPVPLKAAVTRYRSHFSWARATPRYLQLYSDLVKSGVE</sequence>
<name>A0ABW2PGN6_9ACTN</name>
<organism evidence="6 7">
    <name type="scientific">Sphaerisporangium rhizosphaerae</name>
    <dbReference type="NCBI Taxonomy" id="2269375"/>
    <lineage>
        <taxon>Bacteria</taxon>
        <taxon>Bacillati</taxon>
        <taxon>Actinomycetota</taxon>
        <taxon>Actinomycetes</taxon>
        <taxon>Streptosporangiales</taxon>
        <taxon>Streptosporangiaceae</taxon>
        <taxon>Sphaerisporangium</taxon>
    </lineage>
</organism>
<keyword evidence="1 6" id="KW-0328">Glycosyltransferase</keyword>
<accession>A0ABW2PGN6</accession>